<evidence type="ECO:0000313" key="5">
    <source>
        <dbReference type="Proteomes" id="UP000035301"/>
    </source>
</evidence>
<accession>A0A0H1R331</accession>
<dbReference type="EMBL" id="JXOJ01000001">
    <property type="protein sequence ID" value="KLK89414.1"/>
    <property type="molecule type" value="Genomic_DNA"/>
</dbReference>
<dbReference type="SUPFAM" id="SSF141066">
    <property type="entry name" value="ICP-like"/>
    <property type="match status" value="1"/>
</dbReference>
<evidence type="ECO:0000256" key="2">
    <source>
        <dbReference type="ARBA" id="ARBA00022704"/>
    </source>
</evidence>
<keyword evidence="5" id="KW-1185">Reference proteome</keyword>
<proteinExistence type="predicted"/>
<dbReference type="PANTHER" id="PTHR36530">
    <property type="entry name" value="INHIBITOR OF CYSTEINE PEPTIDASE"/>
    <property type="match status" value="1"/>
</dbReference>
<protein>
    <recommendedName>
        <fullName evidence="3">Proteinase inhibitor I42 chagasin domain-containing protein</fullName>
    </recommendedName>
</protein>
<dbReference type="Pfam" id="PF09394">
    <property type="entry name" value="Inhibitor_I42"/>
    <property type="match status" value="1"/>
</dbReference>
<reference evidence="4 5" key="1">
    <citation type="journal article" date="2015" name="Int. J. Syst. Evol. Microbiol.">
        <title>Methanoculleus sediminis sp. nov., a methanogen from sediments near a submarine mud volcano.</title>
        <authorList>
            <person name="Chen S.C."/>
            <person name="Chen M.F."/>
            <person name="Lai M.C."/>
            <person name="Weng C.Y."/>
            <person name="Wu S.Y."/>
            <person name="Lin S."/>
            <person name="Yang T.F."/>
            <person name="Chen P.C."/>
        </authorList>
    </citation>
    <scope>NUCLEOTIDE SEQUENCE [LARGE SCALE GENOMIC DNA]</scope>
    <source>
        <strain evidence="4 5">S3Fa</strain>
    </source>
</reference>
<organism evidence="4 5">
    <name type="scientific">Methanoculleus sediminis</name>
    <dbReference type="NCBI Taxonomy" id="1550566"/>
    <lineage>
        <taxon>Archaea</taxon>
        <taxon>Methanobacteriati</taxon>
        <taxon>Methanobacteriota</taxon>
        <taxon>Stenosarchaea group</taxon>
        <taxon>Methanomicrobia</taxon>
        <taxon>Methanomicrobiales</taxon>
        <taxon>Methanomicrobiaceae</taxon>
        <taxon>Methanoculleus</taxon>
    </lineage>
</organism>
<dbReference type="STRING" id="1550566.SZ63_02180"/>
<evidence type="ECO:0000259" key="3">
    <source>
        <dbReference type="Pfam" id="PF09394"/>
    </source>
</evidence>
<evidence type="ECO:0000313" key="4">
    <source>
        <dbReference type="EMBL" id="KLK89414.1"/>
    </source>
</evidence>
<keyword evidence="1" id="KW-0646">Protease inhibitor</keyword>
<dbReference type="Proteomes" id="UP000035301">
    <property type="component" value="Unassembled WGS sequence"/>
</dbReference>
<evidence type="ECO:0000256" key="1">
    <source>
        <dbReference type="ARBA" id="ARBA00022690"/>
    </source>
</evidence>
<dbReference type="InterPro" id="IPR052781">
    <property type="entry name" value="Cys_protease_inhibitor_I42"/>
</dbReference>
<keyword evidence="2" id="KW-0789">Thiol protease inhibitor</keyword>
<name>A0A0H1R331_9EURY</name>
<sequence length="101" mass="11363">MIVDEGDRDHTVTVKVGSPVTVRLGENPTTGYRWALVDQGDLEVVGDTFEQTGDAIGAAGVRTFTFHAPQQGRSRLRFKNWREWEGERSVIQQFEVTVEVQ</sequence>
<comment type="caution">
    <text evidence="4">The sequence shown here is derived from an EMBL/GenBank/DDBJ whole genome shotgun (WGS) entry which is preliminary data.</text>
</comment>
<gene>
    <name evidence="4" type="ORF">SZ63_02180</name>
</gene>
<dbReference type="RefSeq" id="WP_048180820.1">
    <property type="nucleotide sequence ID" value="NZ_JXOJ01000001.1"/>
</dbReference>
<dbReference type="OrthoDB" id="28968at2157"/>
<dbReference type="GO" id="GO:0004869">
    <property type="term" value="F:cysteine-type endopeptidase inhibitor activity"/>
    <property type="evidence" value="ECO:0007669"/>
    <property type="project" value="UniProtKB-KW"/>
</dbReference>
<dbReference type="InterPro" id="IPR018990">
    <property type="entry name" value="Prot_inh_I42_chagasin"/>
</dbReference>
<feature type="domain" description="Proteinase inhibitor I42 chagasin" evidence="3">
    <location>
        <begin position="13"/>
        <end position="98"/>
    </location>
</feature>
<dbReference type="AlphaFoldDB" id="A0A0H1R331"/>
<dbReference type="PATRIC" id="fig|1550566.3.peg.459"/>
<dbReference type="InterPro" id="IPR036331">
    <property type="entry name" value="Chagasin-like_sf"/>
</dbReference>
<dbReference type="PANTHER" id="PTHR36530:SF1">
    <property type="entry name" value="AMOEBIASIN-1"/>
    <property type="match status" value="1"/>
</dbReference>
<dbReference type="Gene3D" id="2.60.40.2020">
    <property type="match status" value="1"/>
</dbReference>